<evidence type="ECO:0008006" key="3">
    <source>
        <dbReference type="Google" id="ProtNLM"/>
    </source>
</evidence>
<comment type="caution">
    <text evidence="1">The sequence shown here is derived from an EMBL/GenBank/DDBJ whole genome shotgun (WGS) entry which is preliminary data.</text>
</comment>
<dbReference type="Proteomes" id="UP001144397">
    <property type="component" value="Unassembled WGS sequence"/>
</dbReference>
<protein>
    <recommendedName>
        <fullName evidence="3">DUF4434 domain-containing protein</fullName>
    </recommendedName>
</protein>
<dbReference type="PROSITE" id="PS51318">
    <property type="entry name" value="TAT"/>
    <property type="match status" value="1"/>
</dbReference>
<reference evidence="1" key="1">
    <citation type="submission" date="2022-12" db="EMBL/GenBank/DDBJ databases">
        <title>Reference genome sequencing for broad-spectrum identification of bacterial and archaeal isolates by mass spectrometry.</title>
        <authorList>
            <person name="Sekiguchi Y."/>
            <person name="Tourlousse D.M."/>
        </authorList>
    </citation>
    <scope>NUCLEOTIDE SEQUENCE</scope>
    <source>
        <strain evidence="1">301</strain>
    </source>
</reference>
<name>A0A9W6CIE0_XANFL</name>
<accession>A0A9W6CIE0</accession>
<organism evidence="1 2">
    <name type="scientific">Xanthobacter flavus</name>
    <dbReference type="NCBI Taxonomy" id="281"/>
    <lineage>
        <taxon>Bacteria</taxon>
        <taxon>Pseudomonadati</taxon>
        <taxon>Pseudomonadota</taxon>
        <taxon>Alphaproteobacteria</taxon>
        <taxon>Hyphomicrobiales</taxon>
        <taxon>Xanthobacteraceae</taxon>
        <taxon>Xanthobacter</taxon>
    </lineage>
</organism>
<dbReference type="AlphaFoldDB" id="A0A9W6CIE0"/>
<proteinExistence type="predicted"/>
<sequence>MCVPAFPSKDDMARLSRRAALGLGAAAAGTGLIGLDLALGARSRPAGALIDGIVWQVHGGALDPRGDWDFIGARSLLVQWLVADGTAFVPLPKLGLKLIPDAPNWKRIAREPWASQIIAGLAGDFSEPRARANVVELGALSAKVAQQKLPFRPAGFYFPVEADPTWKDVARMREALAPIPRPLWVSCYDNSNVGPEALADWIELWLPRDVGLFFQDGCGVYTRAPGAARRYAEVISQRLGARRFKIIAEAFRPAGGGSFRAATAAELLPQLKAYEGFEVFVFDGPHYVDRLIVQQLMAG</sequence>
<evidence type="ECO:0000313" key="1">
    <source>
        <dbReference type="EMBL" id="GLI20676.1"/>
    </source>
</evidence>
<evidence type="ECO:0000313" key="2">
    <source>
        <dbReference type="Proteomes" id="UP001144397"/>
    </source>
</evidence>
<dbReference type="EMBL" id="BSDO01000001">
    <property type="protein sequence ID" value="GLI20676.1"/>
    <property type="molecule type" value="Genomic_DNA"/>
</dbReference>
<gene>
    <name evidence="1" type="ORF">XFLAVUS301_03500</name>
</gene>
<dbReference type="InterPro" id="IPR006311">
    <property type="entry name" value="TAT_signal"/>
</dbReference>